<evidence type="ECO:0000313" key="2">
    <source>
        <dbReference type="EMBL" id="GLK98704.1"/>
    </source>
</evidence>
<name>A0A9W6NIB8_9ACTN</name>
<gene>
    <name evidence="2" type="ORF">GCM10017581_004450</name>
</gene>
<dbReference type="Proteomes" id="UP001143480">
    <property type="component" value="Unassembled WGS sequence"/>
</dbReference>
<organism evidence="2 3">
    <name type="scientific">Dactylosporangium matsuzakiense</name>
    <dbReference type="NCBI Taxonomy" id="53360"/>
    <lineage>
        <taxon>Bacteria</taxon>
        <taxon>Bacillati</taxon>
        <taxon>Actinomycetota</taxon>
        <taxon>Actinomycetes</taxon>
        <taxon>Micromonosporales</taxon>
        <taxon>Micromonosporaceae</taxon>
        <taxon>Dactylosporangium</taxon>
    </lineage>
</organism>
<evidence type="ECO:0000256" key="1">
    <source>
        <dbReference type="SAM" id="MobiDB-lite"/>
    </source>
</evidence>
<evidence type="ECO:0000313" key="3">
    <source>
        <dbReference type="Proteomes" id="UP001143480"/>
    </source>
</evidence>
<feature type="region of interest" description="Disordered" evidence="1">
    <location>
        <begin position="1"/>
        <end position="61"/>
    </location>
</feature>
<keyword evidence="3" id="KW-1185">Reference proteome</keyword>
<accession>A0A9W6NIB8</accession>
<dbReference type="EMBL" id="BSFP01000002">
    <property type="protein sequence ID" value="GLK98704.1"/>
    <property type="molecule type" value="Genomic_DNA"/>
</dbReference>
<reference evidence="2" key="2">
    <citation type="submission" date="2023-01" db="EMBL/GenBank/DDBJ databases">
        <authorList>
            <person name="Sun Q."/>
            <person name="Evtushenko L."/>
        </authorList>
    </citation>
    <scope>NUCLEOTIDE SEQUENCE</scope>
    <source>
        <strain evidence="2">VKM Ac-1321</strain>
    </source>
</reference>
<proteinExistence type="predicted"/>
<feature type="compositionally biased region" description="Basic and acidic residues" evidence="1">
    <location>
        <begin position="10"/>
        <end position="21"/>
    </location>
</feature>
<protein>
    <submittedName>
        <fullName evidence="2">Uncharacterized protein</fullName>
    </submittedName>
</protein>
<sequence>MAPGSVEEGVMDRDVTRHDEINPQFARDSVVPKRDPNRLERAAELPIRRHRRREYPQPDEA</sequence>
<reference evidence="2" key="1">
    <citation type="journal article" date="2014" name="Int. J. Syst. Evol. Microbiol.">
        <title>Complete genome sequence of Corynebacterium casei LMG S-19264T (=DSM 44701T), isolated from a smear-ripened cheese.</title>
        <authorList>
            <consortium name="US DOE Joint Genome Institute (JGI-PGF)"/>
            <person name="Walter F."/>
            <person name="Albersmeier A."/>
            <person name="Kalinowski J."/>
            <person name="Ruckert C."/>
        </authorList>
    </citation>
    <scope>NUCLEOTIDE SEQUENCE</scope>
    <source>
        <strain evidence="2">VKM Ac-1321</strain>
    </source>
</reference>
<comment type="caution">
    <text evidence="2">The sequence shown here is derived from an EMBL/GenBank/DDBJ whole genome shotgun (WGS) entry which is preliminary data.</text>
</comment>
<feature type="compositionally biased region" description="Basic and acidic residues" evidence="1">
    <location>
        <begin position="30"/>
        <end position="47"/>
    </location>
</feature>
<dbReference type="AlphaFoldDB" id="A0A9W6NIB8"/>